<accession>A0A7C9EJX7</accession>
<dbReference type="AlphaFoldDB" id="A0A7C9EJX7"/>
<evidence type="ECO:0000313" key="2">
    <source>
        <dbReference type="EMBL" id="MBA4670000.1"/>
    </source>
</evidence>
<dbReference type="EMBL" id="GISG01245810">
    <property type="protein sequence ID" value="MBA4670000.1"/>
    <property type="molecule type" value="Transcribed_RNA"/>
</dbReference>
<dbReference type="InterPro" id="IPR054722">
    <property type="entry name" value="PolX-like_BBD"/>
</dbReference>
<reference evidence="2" key="2">
    <citation type="submission" date="2020-07" db="EMBL/GenBank/DDBJ databases">
        <authorList>
            <person name="Vera ALvarez R."/>
            <person name="Arias-Moreno D.M."/>
            <person name="Jimenez-Jacinto V."/>
            <person name="Jimenez-Bremont J.F."/>
            <person name="Swaminathan K."/>
            <person name="Moose S.P."/>
            <person name="Guerrero-Gonzalez M.L."/>
            <person name="Marino-Ramirez L."/>
            <person name="Landsman D."/>
            <person name="Rodriguez-Kessler M."/>
            <person name="Delgado-Sanchez P."/>
        </authorList>
    </citation>
    <scope>NUCLEOTIDE SEQUENCE</scope>
    <source>
        <tissue evidence="2">Cladode</tissue>
    </source>
</reference>
<proteinExistence type="predicted"/>
<sequence>MMGTLRALRDLKEIAPCPVGLPNGKDTIATKEGTIIVNEDLCLKNVLYVSELTCNLISVSQLTKQCRCFVQFTKTLCVIQGLTLKMLIGVGERRDGLYYFQNTPHINAMKTDCVALFEL</sequence>
<name>A0A7C9EJX7_OPUST</name>
<organism evidence="2">
    <name type="scientific">Opuntia streptacantha</name>
    <name type="common">Prickly pear cactus</name>
    <name type="synonym">Opuntia cardona</name>
    <dbReference type="NCBI Taxonomy" id="393608"/>
    <lineage>
        <taxon>Eukaryota</taxon>
        <taxon>Viridiplantae</taxon>
        <taxon>Streptophyta</taxon>
        <taxon>Embryophyta</taxon>
        <taxon>Tracheophyta</taxon>
        <taxon>Spermatophyta</taxon>
        <taxon>Magnoliopsida</taxon>
        <taxon>eudicotyledons</taxon>
        <taxon>Gunneridae</taxon>
        <taxon>Pentapetalae</taxon>
        <taxon>Caryophyllales</taxon>
        <taxon>Cactineae</taxon>
        <taxon>Cactaceae</taxon>
        <taxon>Opuntioideae</taxon>
        <taxon>Opuntia</taxon>
    </lineage>
</organism>
<protein>
    <recommendedName>
        <fullName evidence="1">Retrovirus-related Pol polyprotein from transposon TNT 1-94-like beta-barrel domain-containing protein</fullName>
    </recommendedName>
</protein>
<dbReference type="Pfam" id="PF22936">
    <property type="entry name" value="Pol_BBD"/>
    <property type="match status" value="1"/>
</dbReference>
<feature type="domain" description="Retrovirus-related Pol polyprotein from transposon TNT 1-94-like beta-barrel" evidence="1">
    <location>
        <begin position="1"/>
        <end position="65"/>
    </location>
</feature>
<evidence type="ECO:0000259" key="1">
    <source>
        <dbReference type="Pfam" id="PF22936"/>
    </source>
</evidence>
<reference evidence="2" key="1">
    <citation type="journal article" date="2013" name="J. Plant Res.">
        <title>Effect of fungi and light on seed germination of three Opuntia species from semiarid lands of central Mexico.</title>
        <authorList>
            <person name="Delgado-Sanchez P."/>
            <person name="Jimenez-Bremont J.F."/>
            <person name="Guerrero-Gonzalez Mde L."/>
            <person name="Flores J."/>
        </authorList>
    </citation>
    <scope>NUCLEOTIDE SEQUENCE</scope>
    <source>
        <tissue evidence="2">Cladode</tissue>
    </source>
</reference>